<evidence type="ECO:0000256" key="2">
    <source>
        <dbReference type="ARBA" id="ARBA00022801"/>
    </source>
</evidence>
<evidence type="ECO:0000313" key="6">
    <source>
        <dbReference type="Proteomes" id="UP001151760"/>
    </source>
</evidence>
<dbReference type="InterPro" id="IPR013103">
    <property type="entry name" value="RVT_2"/>
</dbReference>
<evidence type="ECO:0000256" key="1">
    <source>
        <dbReference type="ARBA" id="ARBA00022723"/>
    </source>
</evidence>
<dbReference type="PROSITE" id="PS50994">
    <property type="entry name" value="INTEGRASE"/>
    <property type="match status" value="1"/>
</dbReference>
<dbReference type="InterPro" id="IPR025724">
    <property type="entry name" value="GAG-pre-integrase_dom"/>
</dbReference>
<feature type="compositionally biased region" description="Low complexity" evidence="3">
    <location>
        <begin position="589"/>
        <end position="604"/>
    </location>
</feature>
<reference evidence="5" key="2">
    <citation type="submission" date="2022-01" db="EMBL/GenBank/DDBJ databases">
        <authorList>
            <person name="Yamashiro T."/>
            <person name="Shiraishi A."/>
            <person name="Satake H."/>
            <person name="Nakayama K."/>
        </authorList>
    </citation>
    <scope>NUCLEOTIDE SEQUENCE</scope>
</reference>
<dbReference type="InterPro" id="IPR043502">
    <property type="entry name" value="DNA/RNA_pol_sf"/>
</dbReference>
<dbReference type="EMBL" id="BQNB010008511">
    <property type="protein sequence ID" value="GJS50395.1"/>
    <property type="molecule type" value="Genomic_DNA"/>
</dbReference>
<dbReference type="SUPFAM" id="SSF56672">
    <property type="entry name" value="DNA/RNA polymerases"/>
    <property type="match status" value="1"/>
</dbReference>
<dbReference type="InterPro" id="IPR036397">
    <property type="entry name" value="RNaseH_sf"/>
</dbReference>
<name>A0ABQ4WC45_9ASTR</name>
<sequence>MRTNHQNFSKTRRNFTPTAVLTKSGIVPISAARQSSSRVATPISTAKPINTNAPKTFVNIAKPRPNAFQKSHSLSRRPFYQQTALKNKNFNNKVNTAKVNSVNTAKRNRVASVVRKQGFNVVKSSACWFWRPTRNGDLQVALKDTRISNNRCSRHMTRNKSYLTDYQDYDEGFVAFAGSSKGELKFNLFSVSKMCNRKNSVLFTETECLILSPDFKLPDESQVMLKTPKKDNMYSFDLKNVVPSKGLTCLFAKATNDESKMWHRRLGYINFKTMNKLVKGNLVRGLPSKIFKNDHTCVACQKGKHTKPLVLFLAKKDETTRILKDFITGIENQLNHKVKIIKCDNGTEFKNYEMNQFCGIKGIKREFSNAKTPQQNGVAKRKNRTLIEAARTMLVDSLLPLPFWAEAVNTACYVQNRVLVTKPHNKTPYELLIVDEGFLLGYFINSKDFRVYNSRTRKVEENLHVNFIEKKPNVAGNGPKWLFDIDSLTNSMNHQPISARNRANGYADSKTNSDAGQARKEKVPDQEYILLPLLHTSSYVPSSSKEAEPNDDAGKEETEQPACDEESKTDDPGSLDQQVKIGDNAENINSTNSVNTASSTVNTASDKDENFNNANDELVFLTPVTVNAASLSFGHLDAFEDTRIFDDAYDDRDEGAEANYNNLETVISVSPIPSTRINKDHPKTQIIRELDSVIQTRRMNKQSEAGLITFINKQRRTNHKDFQNCLFAYFLSLMEPKKVTQALEDKSWVEAMPEELLQFKLLNVWTLVDLPSGKRAIGTKWVFRNKKDQRGIVVRNKAKLVAQAYASFMDFTVYQMDVKSSFLYGIIEEEVYVSQPSGFVDPKFPHRVYKVEKALYGLHQAPRAWYETLSTYLLENRFRRGTIDMTLFIKKIKNDILLVQVYVDDIIFGSTKFLGLQRSL</sequence>
<proteinExistence type="predicted"/>
<keyword evidence="2" id="KW-0378">Hydrolase</keyword>
<feature type="region of interest" description="Disordered" evidence="3">
    <location>
        <begin position="498"/>
        <end position="524"/>
    </location>
</feature>
<evidence type="ECO:0000259" key="4">
    <source>
        <dbReference type="PROSITE" id="PS50994"/>
    </source>
</evidence>
<dbReference type="InterPro" id="IPR012337">
    <property type="entry name" value="RNaseH-like_sf"/>
</dbReference>
<keyword evidence="6" id="KW-1185">Reference proteome</keyword>
<dbReference type="PANTHER" id="PTHR42648">
    <property type="entry name" value="TRANSPOSASE, PUTATIVE-RELATED"/>
    <property type="match status" value="1"/>
</dbReference>
<protein>
    <submittedName>
        <fullName evidence="5">Ribonuclease H-like domain-containing protein</fullName>
    </submittedName>
</protein>
<feature type="compositionally biased region" description="Basic and acidic residues" evidence="3">
    <location>
        <begin position="545"/>
        <end position="558"/>
    </location>
</feature>
<dbReference type="Proteomes" id="UP001151760">
    <property type="component" value="Unassembled WGS sequence"/>
</dbReference>
<dbReference type="Pfam" id="PF07727">
    <property type="entry name" value="RVT_2"/>
    <property type="match status" value="1"/>
</dbReference>
<keyword evidence="1" id="KW-0479">Metal-binding</keyword>
<gene>
    <name evidence="5" type="ORF">Tco_0600516</name>
</gene>
<reference evidence="5" key="1">
    <citation type="journal article" date="2022" name="Int. J. Mol. Sci.">
        <title>Draft Genome of Tanacetum Coccineum: Genomic Comparison of Closely Related Tanacetum-Family Plants.</title>
        <authorList>
            <person name="Yamashiro T."/>
            <person name="Shiraishi A."/>
            <person name="Nakayama K."/>
            <person name="Satake H."/>
        </authorList>
    </citation>
    <scope>NUCLEOTIDE SEQUENCE</scope>
</reference>
<evidence type="ECO:0000256" key="3">
    <source>
        <dbReference type="SAM" id="MobiDB-lite"/>
    </source>
</evidence>
<feature type="region of interest" description="Disordered" evidence="3">
    <location>
        <begin position="539"/>
        <end position="609"/>
    </location>
</feature>
<dbReference type="InterPro" id="IPR001584">
    <property type="entry name" value="Integrase_cat-core"/>
</dbReference>
<dbReference type="InterPro" id="IPR039537">
    <property type="entry name" value="Retrotran_Ty1/copia-like"/>
</dbReference>
<evidence type="ECO:0000313" key="5">
    <source>
        <dbReference type="EMBL" id="GJS50395.1"/>
    </source>
</evidence>
<dbReference type="SUPFAM" id="SSF53098">
    <property type="entry name" value="Ribonuclease H-like"/>
    <property type="match status" value="1"/>
</dbReference>
<dbReference type="Gene3D" id="3.30.420.10">
    <property type="entry name" value="Ribonuclease H-like superfamily/Ribonuclease H"/>
    <property type="match status" value="1"/>
</dbReference>
<feature type="domain" description="Integrase catalytic" evidence="4">
    <location>
        <begin position="306"/>
        <end position="436"/>
    </location>
</feature>
<organism evidence="5 6">
    <name type="scientific">Tanacetum coccineum</name>
    <dbReference type="NCBI Taxonomy" id="301880"/>
    <lineage>
        <taxon>Eukaryota</taxon>
        <taxon>Viridiplantae</taxon>
        <taxon>Streptophyta</taxon>
        <taxon>Embryophyta</taxon>
        <taxon>Tracheophyta</taxon>
        <taxon>Spermatophyta</taxon>
        <taxon>Magnoliopsida</taxon>
        <taxon>eudicotyledons</taxon>
        <taxon>Gunneridae</taxon>
        <taxon>Pentapetalae</taxon>
        <taxon>asterids</taxon>
        <taxon>campanulids</taxon>
        <taxon>Asterales</taxon>
        <taxon>Asteraceae</taxon>
        <taxon>Asteroideae</taxon>
        <taxon>Anthemideae</taxon>
        <taxon>Anthemidinae</taxon>
        <taxon>Tanacetum</taxon>
    </lineage>
</organism>
<dbReference type="Pfam" id="PF13976">
    <property type="entry name" value="gag_pre-integrs"/>
    <property type="match status" value="1"/>
</dbReference>
<comment type="caution">
    <text evidence="5">The sequence shown here is derived from an EMBL/GenBank/DDBJ whole genome shotgun (WGS) entry which is preliminary data.</text>
</comment>
<dbReference type="PANTHER" id="PTHR42648:SF32">
    <property type="entry name" value="RIBONUCLEASE H-LIKE DOMAIN, GAG-PRE-INTEGRASE DOMAIN PROTEIN-RELATED"/>
    <property type="match status" value="1"/>
</dbReference>
<accession>A0ABQ4WC45</accession>